<evidence type="ECO:0000256" key="3">
    <source>
        <dbReference type="ARBA" id="ARBA00022692"/>
    </source>
</evidence>
<dbReference type="SUPFAM" id="SSF103473">
    <property type="entry name" value="MFS general substrate transporter"/>
    <property type="match status" value="1"/>
</dbReference>
<organism evidence="8 9">
    <name type="scientific">Georgfuchsia toluolica</name>
    <dbReference type="NCBI Taxonomy" id="424218"/>
    <lineage>
        <taxon>Bacteria</taxon>
        <taxon>Pseudomonadati</taxon>
        <taxon>Pseudomonadota</taxon>
        <taxon>Betaproteobacteria</taxon>
        <taxon>Nitrosomonadales</taxon>
        <taxon>Sterolibacteriaceae</taxon>
        <taxon>Georgfuchsia</taxon>
    </lineage>
</organism>
<dbReference type="GO" id="GO:0022857">
    <property type="term" value="F:transmembrane transporter activity"/>
    <property type="evidence" value="ECO:0007669"/>
    <property type="project" value="InterPro"/>
</dbReference>
<evidence type="ECO:0000313" key="9">
    <source>
        <dbReference type="Proteomes" id="UP000742786"/>
    </source>
</evidence>
<evidence type="ECO:0000313" key="8">
    <source>
        <dbReference type="EMBL" id="CAG4884569.1"/>
    </source>
</evidence>
<feature type="domain" description="Major facilitator superfamily (MFS) profile" evidence="7">
    <location>
        <begin position="11"/>
        <end position="400"/>
    </location>
</feature>
<dbReference type="Gene3D" id="1.20.1250.20">
    <property type="entry name" value="MFS general substrate transporter like domains"/>
    <property type="match status" value="1"/>
</dbReference>
<feature type="transmembrane region" description="Helical" evidence="6">
    <location>
        <begin position="216"/>
        <end position="243"/>
    </location>
</feature>
<feature type="transmembrane region" description="Helical" evidence="6">
    <location>
        <begin position="249"/>
        <end position="270"/>
    </location>
</feature>
<keyword evidence="5 6" id="KW-0472">Membrane</keyword>
<reference evidence="8" key="1">
    <citation type="submission" date="2021-04" db="EMBL/GenBank/DDBJ databases">
        <authorList>
            <person name="Hornung B."/>
        </authorList>
    </citation>
    <scope>NUCLEOTIDE SEQUENCE</scope>
    <source>
        <strain evidence="8">G5G6</strain>
    </source>
</reference>
<dbReference type="PANTHER" id="PTHR43124">
    <property type="entry name" value="PURINE EFFLUX PUMP PBUE"/>
    <property type="match status" value="1"/>
</dbReference>
<feature type="transmembrane region" description="Helical" evidence="6">
    <location>
        <begin position="7"/>
        <end position="27"/>
    </location>
</feature>
<keyword evidence="4 6" id="KW-1133">Transmembrane helix</keyword>
<feature type="transmembrane region" description="Helical" evidence="6">
    <location>
        <begin position="306"/>
        <end position="331"/>
    </location>
</feature>
<feature type="transmembrane region" description="Helical" evidence="6">
    <location>
        <begin position="103"/>
        <end position="124"/>
    </location>
</feature>
<keyword evidence="2" id="KW-1003">Cell membrane</keyword>
<dbReference type="InterPro" id="IPR050189">
    <property type="entry name" value="MFS_Efflux_Transporters"/>
</dbReference>
<dbReference type="PANTHER" id="PTHR43124:SF3">
    <property type="entry name" value="CHLORAMPHENICOL EFFLUX PUMP RV0191"/>
    <property type="match status" value="1"/>
</dbReference>
<keyword evidence="9" id="KW-1185">Reference proteome</keyword>
<feature type="transmembrane region" description="Helical" evidence="6">
    <location>
        <begin position="77"/>
        <end position="97"/>
    </location>
</feature>
<sequence>MTTESKYAARVIALLCIAEVLSMTGFAAYPAMLPKLHDDWGFSNAEAGFVGGSIFFGYMLAVPFLSSLTDRIDARGVFAASCCLTASGTAGFALMASGVMSGALFQALTGAGLAGTYMPGLKVLTDRVEGPRQARYIAFYTATFGVGTSVSLLAAGMLSGTLSWRWSFAHLASGPLLASLVVLLGLHAKAPHGVHHRPWFPPIGAVLLQREIRRFILGYAVHCWELFGLRSWMVAFIVFSYAMAHDAPALSATEAAALINLFGLAASILGNEAAGRIGRTKWIAGILATASVMCWLAGMASSWTWWLMLAVLALYFMVVMADSAALTTGLVQASPLAQRGAAMAVYSLFGFGAGCLSPLVFGMTLDFAGGSNSSWAWILAFGTLGSGGLIWSVTARPDMK</sequence>
<dbReference type="InterPro" id="IPR020846">
    <property type="entry name" value="MFS_dom"/>
</dbReference>
<evidence type="ECO:0000256" key="2">
    <source>
        <dbReference type="ARBA" id="ARBA00022475"/>
    </source>
</evidence>
<evidence type="ECO:0000256" key="6">
    <source>
        <dbReference type="SAM" id="Phobius"/>
    </source>
</evidence>
<proteinExistence type="predicted"/>
<feature type="transmembrane region" description="Helical" evidence="6">
    <location>
        <begin position="282"/>
        <end position="300"/>
    </location>
</feature>
<evidence type="ECO:0000256" key="5">
    <source>
        <dbReference type="ARBA" id="ARBA00023136"/>
    </source>
</evidence>
<protein>
    <submittedName>
        <fullName evidence="8">Cyanate permease</fullName>
    </submittedName>
</protein>
<dbReference type="InterPro" id="IPR036259">
    <property type="entry name" value="MFS_trans_sf"/>
</dbReference>
<feature type="transmembrane region" description="Helical" evidence="6">
    <location>
        <begin position="136"/>
        <end position="158"/>
    </location>
</feature>
<dbReference type="GO" id="GO:0005886">
    <property type="term" value="C:plasma membrane"/>
    <property type="evidence" value="ECO:0007669"/>
    <property type="project" value="UniProtKB-SubCell"/>
</dbReference>
<dbReference type="PROSITE" id="PS50850">
    <property type="entry name" value="MFS"/>
    <property type="match status" value="1"/>
</dbReference>
<feature type="transmembrane region" description="Helical" evidence="6">
    <location>
        <begin position="375"/>
        <end position="394"/>
    </location>
</feature>
<dbReference type="RefSeq" id="WP_220636405.1">
    <property type="nucleotide sequence ID" value="NZ_CAJQUM010000001.1"/>
</dbReference>
<comment type="subcellular location">
    <subcellularLocation>
        <location evidence="1">Cell membrane</location>
        <topology evidence="1">Multi-pass membrane protein</topology>
    </subcellularLocation>
</comment>
<evidence type="ECO:0000256" key="4">
    <source>
        <dbReference type="ARBA" id="ARBA00022989"/>
    </source>
</evidence>
<name>A0A916J4M0_9PROT</name>
<evidence type="ECO:0000259" key="7">
    <source>
        <dbReference type="PROSITE" id="PS50850"/>
    </source>
</evidence>
<dbReference type="InterPro" id="IPR011701">
    <property type="entry name" value="MFS"/>
</dbReference>
<dbReference type="EMBL" id="CAJQUM010000001">
    <property type="protein sequence ID" value="CAG4884569.1"/>
    <property type="molecule type" value="Genomic_DNA"/>
</dbReference>
<feature type="transmembrane region" description="Helical" evidence="6">
    <location>
        <begin position="343"/>
        <end position="363"/>
    </location>
</feature>
<keyword evidence="3 6" id="KW-0812">Transmembrane</keyword>
<dbReference type="Pfam" id="PF07690">
    <property type="entry name" value="MFS_1"/>
    <property type="match status" value="1"/>
</dbReference>
<gene>
    <name evidence="8" type="ORF">GTOL_12452</name>
</gene>
<evidence type="ECO:0000256" key="1">
    <source>
        <dbReference type="ARBA" id="ARBA00004651"/>
    </source>
</evidence>
<comment type="caution">
    <text evidence="8">The sequence shown here is derived from an EMBL/GenBank/DDBJ whole genome shotgun (WGS) entry which is preliminary data.</text>
</comment>
<dbReference type="Proteomes" id="UP000742786">
    <property type="component" value="Unassembled WGS sequence"/>
</dbReference>
<accession>A0A916J4M0</accession>
<dbReference type="AlphaFoldDB" id="A0A916J4M0"/>
<feature type="transmembrane region" description="Helical" evidence="6">
    <location>
        <begin position="164"/>
        <end position="186"/>
    </location>
</feature>
<feature type="transmembrane region" description="Helical" evidence="6">
    <location>
        <begin position="47"/>
        <end position="65"/>
    </location>
</feature>